<dbReference type="AlphaFoldDB" id="A0A9P5YHP9"/>
<sequence length="362" mass="39805">MSSLSSFRLPRSLVLPQTGDKPLDPEPVQKWAEEGFAVIGVTASSPGFSLEHTLQKGIEALLSLKELDTNDKIAILVYDAKLVNAVARAIPNDPRLVCLILYGSGVTGPSTVPTLSHFPASVNKDTPSPLNPVHIYTSASPNFVLPHTAEYDPGNAALAHSRSLPFLRKWLGGPMFDLEAIWDEHCYFEFDVRSVAKTMGTMVEEPYVNHVPTMTGGIGRQRLTAFYRDHFIFSNPPDMGMQPVSRTVGSDRIVDEFIATLTHDRVIDWLLPGVPASGKKLAIPMIAVVNVRGDRLYNEHIWWDQATALRQAGVLPTHLPYPNSESSRMLRLPVAGVESANMLVDEANGISNEMFSSEWGVH</sequence>
<protein>
    <submittedName>
        <fullName evidence="1">Carboxymethylenebutenolidase</fullName>
    </submittedName>
</protein>
<gene>
    <name evidence="1" type="ORF">BDZ94DRAFT_544882</name>
</gene>
<dbReference type="EMBL" id="MU150231">
    <property type="protein sequence ID" value="KAF9468839.1"/>
    <property type="molecule type" value="Genomic_DNA"/>
</dbReference>
<name>A0A9P5YHP9_9AGAR</name>
<organism evidence="1 2">
    <name type="scientific">Collybia nuda</name>
    <dbReference type="NCBI Taxonomy" id="64659"/>
    <lineage>
        <taxon>Eukaryota</taxon>
        <taxon>Fungi</taxon>
        <taxon>Dikarya</taxon>
        <taxon>Basidiomycota</taxon>
        <taxon>Agaricomycotina</taxon>
        <taxon>Agaricomycetes</taxon>
        <taxon>Agaricomycetidae</taxon>
        <taxon>Agaricales</taxon>
        <taxon>Tricholomatineae</taxon>
        <taxon>Clitocybaceae</taxon>
        <taxon>Collybia</taxon>
    </lineage>
</organism>
<dbReference type="PANTHER" id="PTHR38436:SF3">
    <property type="entry name" value="CARBOXYMETHYLENEBUTENOLIDASE-RELATED"/>
    <property type="match status" value="1"/>
</dbReference>
<evidence type="ECO:0000313" key="1">
    <source>
        <dbReference type="EMBL" id="KAF9468839.1"/>
    </source>
</evidence>
<dbReference type="Gene3D" id="3.10.450.50">
    <property type="match status" value="1"/>
</dbReference>
<dbReference type="Proteomes" id="UP000807353">
    <property type="component" value="Unassembled WGS sequence"/>
</dbReference>
<dbReference type="SUPFAM" id="SSF54427">
    <property type="entry name" value="NTF2-like"/>
    <property type="match status" value="1"/>
</dbReference>
<keyword evidence="2" id="KW-1185">Reference proteome</keyword>
<dbReference type="PANTHER" id="PTHR38436">
    <property type="entry name" value="POLYKETIDE CYCLASE SNOAL-LIKE DOMAIN"/>
    <property type="match status" value="1"/>
</dbReference>
<accession>A0A9P5YHP9</accession>
<dbReference type="GO" id="GO:0030638">
    <property type="term" value="P:polyketide metabolic process"/>
    <property type="evidence" value="ECO:0007669"/>
    <property type="project" value="InterPro"/>
</dbReference>
<reference evidence="1" key="1">
    <citation type="submission" date="2020-11" db="EMBL/GenBank/DDBJ databases">
        <authorList>
            <consortium name="DOE Joint Genome Institute"/>
            <person name="Ahrendt S."/>
            <person name="Riley R."/>
            <person name="Andreopoulos W."/>
            <person name="Labutti K."/>
            <person name="Pangilinan J."/>
            <person name="Ruiz-Duenas F.J."/>
            <person name="Barrasa J.M."/>
            <person name="Sanchez-Garcia M."/>
            <person name="Camarero S."/>
            <person name="Miyauchi S."/>
            <person name="Serrano A."/>
            <person name="Linde D."/>
            <person name="Babiker R."/>
            <person name="Drula E."/>
            <person name="Ayuso-Fernandez I."/>
            <person name="Pacheco R."/>
            <person name="Padilla G."/>
            <person name="Ferreira P."/>
            <person name="Barriuso J."/>
            <person name="Kellner H."/>
            <person name="Castanera R."/>
            <person name="Alfaro M."/>
            <person name="Ramirez L."/>
            <person name="Pisabarro A.G."/>
            <person name="Kuo A."/>
            <person name="Tritt A."/>
            <person name="Lipzen A."/>
            <person name="He G."/>
            <person name="Yan M."/>
            <person name="Ng V."/>
            <person name="Cullen D."/>
            <person name="Martin F."/>
            <person name="Rosso M.-N."/>
            <person name="Henrissat B."/>
            <person name="Hibbett D."/>
            <person name="Martinez A.T."/>
            <person name="Grigoriev I.V."/>
        </authorList>
    </citation>
    <scope>NUCLEOTIDE SEQUENCE</scope>
    <source>
        <strain evidence="1">CBS 247.69</strain>
    </source>
</reference>
<comment type="caution">
    <text evidence="1">The sequence shown here is derived from an EMBL/GenBank/DDBJ whole genome shotgun (WGS) entry which is preliminary data.</text>
</comment>
<evidence type="ECO:0000313" key="2">
    <source>
        <dbReference type="Proteomes" id="UP000807353"/>
    </source>
</evidence>
<dbReference type="InterPro" id="IPR032710">
    <property type="entry name" value="NTF2-like_dom_sf"/>
</dbReference>
<dbReference type="OrthoDB" id="5440at2759"/>
<dbReference type="InterPro" id="IPR009959">
    <property type="entry name" value="Cyclase_SnoaL-like"/>
</dbReference>
<proteinExistence type="predicted"/>